<sequence>GDHQDHPDRVPDPAHVRSEADADRTGPQQDASHRGTDGHPRGARHDPQGAAYGIGRGL</sequence>
<feature type="compositionally biased region" description="Basic and acidic residues" evidence="1">
    <location>
        <begin position="1"/>
        <end position="24"/>
    </location>
</feature>
<keyword evidence="2" id="KW-0687">Ribonucleoprotein</keyword>
<protein>
    <submittedName>
        <fullName evidence="2">LSU ribosomal protein L30p (L7e)</fullName>
    </submittedName>
</protein>
<feature type="non-terminal residue" evidence="2">
    <location>
        <position position="58"/>
    </location>
</feature>
<feature type="compositionally biased region" description="Basic and acidic residues" evidence="1">
    <location>
        <begin position="31"/>
        <end position="47"/>
    </location>
</feature>
<evidence type="ECO:0000313" key="2">
    <source>
        <dbReference type="EMBL" id="CAA9525614.1"/>
    </source>
</evidence>
<name>A0A6J4TLJ1_9SPHN</name>
<dbReference type="EMBL" id="CADCWD010000018">
    <property type="protein sequence ID" value="CAA9525614.1"/>
    <property type="molecule type" value="Genomic_DNA"/>
</dbReference>
<dbReference type="GO" id="GO:0005840">
    <property type="term" value="C:ribosome"/>
    <property type="evidence" value="ECO:0007669"/>
    <property type="project" value="UniProtKB-KW"/>
</dbReference>
<keyword evidence="2" id="KW-0689">Ribosomal protein</keyword>
<accession>A0A6J4TLJ1</accession>
<feature type="non-terminal residue" evidence="2">
    <location>
        <position position="1"/>
    </location>
</feature>
<proteinExistence type="predicted"/>
<evidence type="ECO:0000256" key="1">
    <source>
        <dbReference type="SAM" id="MobiDB-lite"/>
    </source>
</evidence>
<reference evidence="2" key="1">
    <citation type="submission" date="2020-02" db="EMBL/GenBank/DDBJ databases">
        <authorList>
            <person name="Meier V. D."/>
        </authorList>
    </citation>
    <scope>NUCLEOTIDE SEQUENCE</scope>
    <source>
        <strain evidence="2">AVDCRST_MAG23</strain>
    </source>
</reference>
<dbReference type="AlphaFoldDB" id="A0A6J4TLJ1"/>
<organism evidence="2">
    <name type="scientific">uncultured Sphingosinicella sp</name>
    <dbReference type="NCBI Taxonomy" id="478748"/>
    <lineage>
        <taxon>Bacteria</taxon>
        <taxon>Pseudomonadati</taxon>
        <taxon>Pseudomonadota</taxon>
        <taxon>Alphaproteobacteria</taxon>
        <taxon>Sphingomonadales</taxon>
        <taxon>Sphingosinicellaceae</taxon>
        <taxon>Sphingosinicella</taxon>
        <taxon>environmental samples</taxon>
    </lineage>
</organism>
<feature type="region of interest" description="Disordered" evidence="1">
    <location>
        <begin position="1"/>
        <end position="58"/>
    </location>
</feature>
<gene>
    <name evidence="2" type="ORF">AVDCRST_MAG23-440</name>
</gene>